<evidence type="ECO:0000313" key="3">
    <source>
        <dbReference type="EMBL" id="VDD88865.1"/>
    </source>
</evidence>
<evidence type="ECO:0000313" key="4">
    <source>
        <dbReference type="Proteomes" id="UP000274131"/>
    </source>
</evidence>
<dbReference type="InterPro" id="IPR051693">
    <property type="entry name" value="UPF0046_metallophosphoest"/>
</dbReference>
<dbReference type="STRING" id="51028.A0A158QA52"/>
<name>A0A158QA52_ENTVE</name>
<proteinExistence type="inferred from homology"/>
<evidence type="ECO:0000313" key="5">
    <source>
        <dbReference type="WBParaSite" id="EVEC_0000417801-mRNA-1"/>
    </source>
</evidence>
<sequence>MGKMVLLVSLHRFTHDPSVAWEMLKIKRPVRSVRQMKLDAPIKLDHVRFVCIACVHGMTLDPTSLPPGDILIVAGDFTSCGLPDEIKAFNEFLGQLKHSFKVVIAGNHDCTFDENFLKASDSFKTRREKRLEKVLNLFFFLGNGSGASKEVALKHALNAALSAAKVSSVKSLLTNAVYLQDSMVELFGLKIYGSPWQPSADNWAFNLPRGQPLLDKWNQIPSGIDVLITHTPPLGHGDFGREYNRFGCVELLNSVVRRIRPKYHVFGHIHSGYGCTSDGYTKFINCSLVDENLELQKSPIIFDIAVNPEAKVQFLHNSKKLMKRLTKK</sequence>
<dbReference type="OrthoDB" id="630188at2759"/>
<dbReference type="Gene3D" id="3.60.21.10">
    <property type="match status" value="1"/>
</dbReference>
<dbReference type="WBParaSite" id="EVEC_0000417801-mRNA-1">
    <property type="protein sequence ID" value="EVEC_0000417801-mRNA-1"/>
    <property type="gene ID" value="EVEC_0000417801"/>
</dbReference>
<accession>A0A158QA52</accession>
<evidence type="ECO:0000259" key="2">
    <source>
        <dbReference type="Pfam" id="PF00149"/>
    </source>
</evidence>
<dbReference type="PANTHER" id="PTHR12905">
    <property type="entry name" value="METALLOPHOSPHOESTERASE"/>
    <property type="match status" value="1"/>
</dbReference>
<reference evidence="5" key="1">
    <citation type="submission" date="2016-04" db="UniProtKB">
        <authorList>
            <consortium name="WormBaseParasite"/>
        </authorList>
    </citation>
    <scope>IDENTIFICATION</scope>
</reference>
<dbReference type="CDD" id="cd07379">
    <property type="entry name" value="MPP_239FB"/>
    <property type="match status" value="1"/>
</dbReference>
<dbReference type="PANTHER" id="PTHR12905:SF0">
    <property type="entry name" value="CALCINEURIN-LIKE PHOSPHOESTERASE DOMAIN-CONTAINING PROTEIN"/>
    <property type="match status" value="1"/>
</dbReference>
<feature type="domain" description="Calcineurin-like phosphoesterase" evidence="2">
    <location>
        <begin position="67"/>
        <end position="271"/>
    </location>
</feature>
<dbReference type="SUPFAM" id="SSF56300">
    <property type="entry name" value="Metallo-dependent phosphatases"/>
    <property type="match status" value="1"/>
</dbReference>
<dbReference type="AlphaFoldDB" id="A0A158QA52"/>
<dbReference type="InterPro" id="IPR029052">
    <property type="entry name" value="Metallo-depent_PP-like"/>
</dbReference>
<dbReference type="Pfam" id="PF00149">
    <property type="entry name" value="Metallophos"/>
    <property type="match status" value="1"/>
</dbReference>
<reference evidence="3 4" key="2">
    <citation type="submission" date="2018-10" db="EMBL/GenBank/DDBJ databases">
        <authorList>
            <consortium name="Pathogen Informatics"/>
        </authorList>
    </citation>
    <scope>NUCLEOTIDE SEQUENCE [LARGE SCALE GENOMIC DNA]</scope>
</reference>
<gene>
    <name evidence="3" type="ORF">EVEC_LOCUS3886</name>
</gene>
<protein>
    <submittedName>
        <fullName evidence="5">Metallophos domain-containing protein</fullName>
    </submittedName>
</protein>
<dbReference type="InterPro" id="IPR004843">
    <property type="entry name" value="Calcineurin-like_PHP"/>
</dbReference>
<dbReference type="EMBL" id="UXUI01007707">
    <property type="protein sequence ID" value="VDD88865.1"/>
    <property type="molecule type" value="Genomic_DNA"/>
</dbReference>
<keyword evidence="4" id="KW-1185">Reference proteome</keyword>
<dbReference type="GO" id="GO:0016787">
    <property type="term" value="F:hydrolase activity"/>
    <property type="evidence" value="ECO:0007669"/>
    <property type="project" value="InterPro"/>
</dbReference>
<evidence type="ECO:0000256" key="1">
    <source>
        <dbReference type="ARBA" id="ARBA00007993"/>
    </source>
</evidence>
<dbReference type="Proteomes" id="UP000274131">
    <property type="component" value="Unassembled WGS sequence"/>
</dbReference>
<comment type="similarity">
    <text evidence="1">Belongs to the UPF0046 family.</text>
</comment>
<organism evidence="5">
    <name type="scientific">Enterobius vermicularis</name>
    <name type="common">Human pinworm</name>
    <dbReference type="NCBI Taxonomy" id="51028"/>
    <lineage>
        <taxon>Eukaryota</taxon>
        <taxon>Metazoa</taxon>
        <taxon>Ecdysozoa</taxon>
        <taxon>Nematoda</taxon>
        <taxon>Chromadorea</taxon>
        <taxon>Rhabditida</taxon>
        <taxon>Spirurina</taxon>
        <taxon>Oxyuridomorpha</taxon>
        <taxon>Oxyuroidea</taxon>
        <taxon>Oxyuridae</taxon>
        <taxon>Enterobius</taxon>
    </lineage>
</organism>